<keyword evidence="11" id="KW-1185">Reference proteome</keyword>
<dbReference type="InterPro" id="IPR020568">
    <property type="entry name" value="Ribosomal_Su5_D2-typ_SF"/>
</dbReference>
<dbReference type="NCBIfam" id="TIGR00231">
    <property type="entry name" value="small_GTP"/>
    <property type="match status" value="1"/>
</dbReference>
<dbReference type="InterPro" id="IPR000640">
    <property type="entry name" value="EFG_V-like"/>
</dbReference>
<dbReference type="SUPFAM" id="SSF52540">
    <property type="entry name" value="P-loop containing nucleoside triphosphate hydrolases"/>
    <property type="match status" value="1"/>
</dbReference>
<dbReference type="InterPro" id="IPR041095">
    <property type="entry name" value="EFG_II"/>
</dbReference>
<evidence type="ECO:0000256" key="6">
    <source>
        <dbReference type="ARBA" id="ARBA00023134"/>
    </source>
</evidence>
<evidence type="ECO:0000256" key="4">
    <source>
        <dbReference type="ARBA" id="ARBA00022768"/>
    </source>
</evidence>
<dbReference type="Gene3D" id="2.40.30.10">
    <property type="entry name" value="Translation factors"/>
    <property type="match status" value="1"/>
</dbReference>
<evidence type="ECO:0000256" key="7">
    <source>
        <dbReference type="ARBA" id="ARBA00024731"/>
    </source>
</evidence>
<keyword evidence="5 8" id="KW-0648">Protein biosynthesis</keyword>
<dbReference type="PANTHER" id="PTHR43261:SF1">
    <property type="entry name" value="RIBOSOME-RELEASING FACTOR 2, MITOCHONDRIAL"/>
    <property type="match status" value="1"/>
</dbReference>
<feature type="binding site" evidence="8">
    <location>
        <begin position="17"/>
        <end position="24"/>
    </location>
    <ligand>
        <name>GTP</name>
        <dbReference type="ChEBI" id="CHEBI:37565"/>
    </ligand>
</feature>
<dbReference type="Gene3D" id="3.40.50.300">
    <property type="entry name" value="P-loop containing nucleotide triphosphate hydrolases"/>
    <property type="match status" value="1"/>
</dbReference>
<accession>A0A6I2L135</accession>
<dbReference type="CDD" id="cd01886">
    <property type="entry name" value="EF-G"/>
    <property type="match status" value="1"/>
</dbReference>
<dbReference type="Pfam" id="PF00009">
    <property type="entry name" value="GTP_EFTU"/>
    <property type="match status" value="1"/>
</dbReference>
<evidence type="ECO:0000313" key="10">
    <source>
        <dbReference type="EMBL" id="MRW91881.1"/>
    </source>
</evidence>
<dbReference type="InterPro" id="IPR005517">
    <property type="entry name" value="Transl_elong_EFG/EF2_IV"/>
</dbReference>
<evidence type="ECO:0000256" key="3">
    <source>
        <dbReference type="ARBA" id="ARBA00022741"/>
    </source>
</evidence>
<dbReference type="SUPFAM" id="SSF54980">
    <property type="entry name" value="EF-G C-terminal domain-like"/>
    <property type="match status" value="2"/>
</dbReference>
<dbReference type="GO" id="GO:0005737">
    <property type="term" value="C:cytoplasm"/>
    <property type="evidence" value="ECO:0007669"/>
    <property type="project" value="UniProtKB-SubCell"/>
</dbReference>
<dbReference type="Pfam" id="PF14492">
    <property type="entry name" value="EFG_III"/>
    <property type="match status" value="1"/>
</dbReference>
<dbReference type="InterPro" id="IPR014721">
    <property type="entry name" value="Ribsml_uS5_D2-typ_fold_subgr"/>
</dbReference>
<dbReference type="CDD" id="cd03713">
    <property type="entry name" value="EFG_mtEFG_C"/>
    <property type="match status" value="1"/>
</dbReference>
<dbReference type="InterPro" id="IPR035649">
    <property type="entry name" value="EFG_V"/>
</dbReference>
<feature type="binding site" evidence="8">
    <location>
        <begin position="88"/>
        <end position="92"/>
    </location>
    <ligand>
        <name>GTP</name>
        <dbReference type="ChEBI" id="CHEBI:37565"/>
    </ligand>
</feature>
<dbReference type="PANTHER" id="PTHR43261">
    <property type="entry name" value="TRANSLATION ELONGATION FACTOR G-RELATED"/>
    <property type="match status" value="1"/>
</dbReference>
<gene>
    <name evidence="8 10" type="primary">fusA</name>
    <name evidence="10" type="ORF">GJ699_17950</name>
</gene>
<dbReference type="InterPro" id="IPR031157">
    <property type="entry name" value="G_TR_CS"/>
</dbReference>
<dbReference type="SMART" id="SM00838">
    <property type="entry name" value="EFG_C"/>
    <property type="match status" value="1"/>
</dbReference>
<dbReference type="InterPro" id="IPR000795">
    <property type="entry name" value="T_Tr_GTP-bd_dom"/>
</dbReference>
<dbReference type="SUPFAM" id="SSF54211">
    <property type="entry name" value="Ribosomal protein S5 domain 2-like"/>
    <property type="match status" value="1"/>
</dbReference>
<comment type="caution">
    <text evidence="10">The sequence shown here is derived from an EMBL/GenBank/DDBJ whole genome shotgun (WGS) entry which is preliminary data.</text>
</comment>
<dbReference type="Pfam" id="PF03764">
    <property type="entry name" value="EFG_IV"/>
    <property type="match status" value="1"/>
</dbReference>
<dbReference type="GO" id="GO:0003746">
    <property type="term" value="F:translation elongation factor activity"/>
    <property type="evidence" value="ECO:0007669"/>
    <property type="project" value="UniProtKB-UniRule"/>
</dbReference>
<dbReference type="CDD" id="cd01434">
    <property type="entry name" value="EFG_mtEFG1_IV"/>
    <property type="match status" value="1"/>
</dbReference>
<dbReference type="SMART" id="SM00889">
    <property type="entry name" value="EFG_IV"/>
    <property type="match status" value="1"/>
</dbReference>
<dbReference type="InterPro" id="IPR047872">
    <property type="entry name" value="EFG_IV"/>
</dbReference>
<keyword evidence="8" id="KW-0963">Cytoplasm</keyword>
<dbReference type="NCBIfam" id="NF009381">
    <property type="entry name" value="PRK12740.1-5"/>
    <property type="match status" value="1"/>
</dbReference>
<evidence type="ECO:0000256" key="5">
    <source>
        <dbReference type="ARBA" id="ARBA00022917"/>
    </source>
</evidence>
<evidence type="ECO:0000256" key="8">
    <source>
        <dbReference type="HAMAP-Rule" id="MF_00054"/>
    </source>
</evidence>
<dbReference type="GO" id="GO:0003924">
    <property type="term" value="F:GTPase activity"/>
    <property type="evidence" value="ECO:0007669"/>
    <property type="project" value="InterPro"/>
</dbReference>
<dbReference type="CDD" id="cd16262">
    <property type="entry name" value="EFG_III"/>
    <property type="match status" value="1"/>
</dbReference>
<dbReference type="PROSITE" id="PS00301">
    <property type="entry name" value="G_TR_1"/>
    <property type="match status" value="1"/>
</dbReference>
<dbReference type="Pfam" id="PF00679">
    <property type="entry name" value="EFG_C"/>
    <property type="match status" value="1"/>
</dbReference>
<keyword evidence="3 8" id="KW-0547">Nucleotide-binding</keyword>
<evidence type="ECO:0000256" key="2">
    <source>
        <dbReference type="ARBA" id="ARBA00017872"/>
    </source>
</evidence>
<comment type="function">
    <text evidence="7 8">Catalyzes the GTP-dependent ribosomal translocation step during translation elongation. During this step, the ribosome changes from the pre-translocational (PRE) to the post-translocational (POST) state as the newly formed A-site-bound peptidyl-tRNA and P-site-bound deacylated tRNA move to the P and E sites, respectively. Catalyzes the coordinated movement of the two tRNA molecules, the mRNA and conformational changes in the ribosome.</text>
</comment>
<keyword evidence="6 8" id="KW-0342">GTP-binding</keyword>
<sequence length="702" mass="77579">MTRKTPIERYRNIGISAHIDAGKTTTTERILFYTGVNHKIGEVHNGAATMDWMEQEQERGITITSAATTAFWKGMAGNFPEHRINIIDTPGHVDFTIEVERSMRVLDGAVMVYDAVGGVQPQSETVWRQANKYHVPRIAFINKMDRVGADFFRVREQIANRLKGVAVPIQVPLGAEDNFHGVIDLVKMRAINWDDETLGVKFTYEDIPEHLLAVSQEWREKMVEAAAEGSPELLEKYLEGGTLSEDEIKSGLRQRTIRNEIVPMLAGSAFKNRGVQAMLDAVIEYLPSPVDVPAIAGTDEDDQPIERHPTDSDPFSALAFKIMTDPFVGQLTFFRVYSGVVNSGDTVYNPTKSQKERLGRILQMHANERKEIKEVYAGDIAAAVGLKGVTTGDTLSSPDHVIVLEKMIFPEPVISQAVEPKTKADQEKMGIALNRLAQEDPSFRVHTDEESGQTIMSGMGELHLEILVDRMKREFSVEATVGKPQVAYRETITKTASDVEGKFVKQSGGRGQYGHVVLTVEPLEPGKGYEFVDAIKGGVVPREFIPAVDKGIQETLKQGVLAGYPVVDVRATLTFGSYHDVDSNENAFRMAGSMAFKDGMKRAGPVLLEPMMTVEVETPEEFMGNAMGDLTSRRGMVQGMDEIPGGGGKIIRALVPLAEMFGYSTTLRSLTQGRATYTMEFKHYAEVPKHILDQIAVTKGRA</sequence>
<proteinExistence type="inferred from homology"/>
<dbReference type="AlphaFoldDB" id="A0A6I2L135"/>
<dbReference type="InterPro" id="IPR027417">
    <property type="entry name" value="P-loop_NTPase"/>
</dbReference>
<dbReference type="Proteomes" id="UP000433309">
    <property type="component" value="Unassembled WGS sequence"/>
</dbReference>
<dbReference type="GO" id="GO:0032790">
    <property type="term" value="P:ribosome disassembly"/>
    <property type="evidence" value="ECO:0007669"/>
    <property type="project" value="TreeGrafter"/>
</dbReference>
<dbReference type="InterPro" id="IPR035647">
    <property type="entry name" value="EFG_III/V"/>
</dbReference>
<reference evidence="10 11" key="1">
    <citation type="submission" date="2019-11" db="EMBL/GenBank/DDBJ databases">
        <title>Novel species isolated from a subtropical stream in China.</title>
        <authorList>
            <person name="Lu H."/>
        </authorList>
    </citation>
    <scope>NUCLEOTIDE SEQUENCE [LARGE SCALE GENOMIC DNA]</scope>
    <source>
        <strain evidence="10 11">FT80W</strain>
    </source>
</reference>
<dbReference type="CDD" id="cd04088">
    <property type="entry name" value="EFG_mtEFG_II"/>
    <property type="match status" value="1"/>
</dbReference>
<dbReference type="NCBIfam" id="TIGR00484">
    <property type="entry name" value="EF-G"/>
    <property type="match status" value="1"/>
</dbReference>
<evidence type="ECO:0000313" key="11">
    <source>
        <dbReference type="Proteomes" id="UP000433309"/>
    </source>
</evidence>
<dbReference type="Gene3D" id="3.30.70.240">
    <property type="match status" value="1"/>
</dbReference>
<organism evidence="10 11">
    <name type="scientific">Duganella guangzhouensis</name>
    <dbReference type="NCBI Taxonomy" id="2666084"/>
    <lineage>
        <taxon>Bacteria</taxon>
        <taxon>Pseudomonadati</taxon>
        <taxon>Pseudomonadota</taxon>
        <taxon>Betaproteobacteria</taxon>
        <taxon>Burkholderiales</taxon>
        <taxon>Oxalobacteraceae</taxon>
        <taxon>Telluria group</taxon>
        <taxon>Duganella</taxon>
    </lineage>
</organism>
<dbReference type="PRINTS" id="PR00315">
    <property type="entry name" value="ELONGATNFCT"/>
</dbReference>
<dbReference type="InterPro" id="IPR004161">
    <property type="entry name" value="EFTu-like_2"/>
</dbReference>
<dbReference type="EMBL" id="WKJK01000009">
    <property type="protein sequence ID" value="MRW91881.1"/>
    <property type="molecule type" value="Genomic_DNA"/>
</dbReference>
<comment type="similarity">
    <text evidence="1 8">Belongs to the TRAFAC class translation factor GTPase superfamily. Classic translation factor GTPase family. EF-G/EF-2 subfamily.</text>
</comment>
<evidence type="ECO:0000259" key="9">
    <source>
        <dbReference type="PROSITE" id="PS51722"/>
    </source>
</evidence>
<feature type="domain" description="Tr-type G" evidence="9">
    <location>
        <begin position="8"/>
        <end position="290"/>
    </location>
</feature>
<feature type="binding site" evidence="8">
    <location>
        <begin position="142"/>
        <end position="145"/>
    </location>
    <ligand>
        <name>GTP</name>
        <dbReference type="ChEBI" id="CHEBI:37565"/>
    </ligand>
</feature>
<comment type="subcellular location">
    <subcellularLocation>
        <location evidence="8">Cytoplasm</location>
    </subcellularLocation>
</comment>
<dbReference type="FunFam" id="3.30.70.240:FF:000001">
    <property type="entry name" value="Elongation factor G"/>
    <property type="match status" value="1"/>
</dbReference>
<dbReference type="Gene3D" id="3.30.70.870">
    <property type="entry name" value="Elongation Factor G (Translational Gtpase), domain 3"/>
    <property type="match status" value="1"/>
</dbReference>
<dbReference type="GO" id="GO:0097216">
    <property type="term" value="F:guanosine tetraphosphate binding"/>
    <property type="evidence" value="ECO:0007669"/>
    <property type="project" value="UniProtKB-ARBA"/>
</dbReference>
<dbReference type="SUPFAM" id="SSF50447">
    <property type="entry name" value="Translation proteins"/>
    <property type="match status" value="1"/>
</dbReference>
<name>A0A6I2L135_9BURK</name>
<dbReference type="Pfam" id="PF03144">
    <property type="entry name" value="GTP_EFTU_D2"/>
    <property type="match status" value="1"/>
</dbReference>
<dbReference type="InterPro" id="IPR009000">
    <property type="entry name" value="Transl_B-barrel_sf"/>
</dbReference>
<dbReference type="Gene3D" id="3.30.230.10">
    <property type="match status" value="1"/>
</dbReference>
<dbReference type="RefSeq" id="WP_154378740.1">
    <property type="nucleotide sequence ID" value="NZ_WKJK01000009.1"/>
</dbReference>
<dbReference type="InterPro" id="IPR004540">
    <property type="entry name" value="Transl_elong_EFG/EF2"/>
</dbReference>
<dbReference type="FunFam" id="3.40.50.300:FF:000029">
    <property type="entry name" value="Elongation factor G"/>
    <property type="match status" value="1"/>
</dbReference>
<dbReference type="FunFam" id="3.30.70.870:FF:000001">
    <property type="entry name" value="Elongation factor G"/>
    <property type="match status" value="1"/>
</dbReference>
<dbReference type="FunFam" id="2.40.30.10:FF:000006">
    <property type="entry name" value="Elongation factor G"/>
    <property type="match status" value="1"/>
</dbReference>
<dbReference type="HAMAP" id="MF_00054_B">
    <property type="entry name" value="EF_G_EF_2_B"/>
    <property type="match status" value="1"/>
</dbReference>
<keyword evidence="4 8" id="KW-0251">Elongation factor</keyword>
<dbReference type="InterPro" id="IPR005225">
    <property type="entry name" value="Small_GTP-bd"/>
</dbReference>
<dbReference type="FunFam" id="3.30.230.10:FF:000003">
    <property type="entry name" value="Elongation factor G"/>
    <property type="match status" value="1"/>
</dbReference>
<dbReference type="GO" id="GO:0005525">
    <property type="term" value="F:GTP binding"/>
    <property type="evidence" value="ECO:0007669"/>
    <property type="project" value="UniProtKB-UniRule"/>
</dbReference>
<evidence type="ECO:0000256" key="1">
    <source>
        <dbReference type="ARBA" id="ARBA00005870"/>
    </source>
</evidence>
<dbReference type="InterPro" id="IPR009022">
    <property type="entry name" value="EFG_III"/>
</dbReference>
<dbReference type="PROSITE" id="PS51722">
    <property type="entry name" value="G_TR_2"/>
    <property type="match status" value="1"/>
</dbReference>
<protein>
    <recommendedName>
        <fullName evidence="2 8">Elongation factor G</fullName>
        <shortName evidence="8">EF-G</shortName>
    </recommendedName>
</protein>